<dbReference type="AlphaFoldDB" id="A0AAV8WIR2"/>
<evidence type="ECO:0000313" key="2">
    <source>
        <dbReference type="EMBL" id="KAJ8926248.1"/>
    </source>
</evidence>
<accession>A0AAV8WIR2</accession>
<dbReference type="GO" id="GO:0043023">
    <property type="term" value="F:ribosomal large subunit binding"/>
    <property type="evidence" value="ECO:0007669"/>
    <property type="project" value="TreeGrafter"/>
</dbReference>
<sequence>MPWQINKVIWVQNISFFQDDFNIILDVYEERLKYSNILEEEKLEVKDPFEGLNLQRGKNGVYEIEDLVNVLRHENSEDVLVVKLAQEIKYVDYICVVSGKSQKHMQAIAQFVKKNYINKSDTKMT</sequence>
<dbReference type="GO" id="GO:0005739">
    <property type="term" value="C:mitochondrion"/>
    <property type="evidence" value="ECO:0007669"/>
    <property type="project" value="TreeGrafter"/>
</dbReference>
<reference evidence="2" key="1">
    <citation type="journal article" date="2023" name="Insect Mol. Biol.">
        <title>Genome sequencing provides insights into the evolution of gene families encoding plant cell wall-degrading enzymes in longhorned beetles.</title>
        <authorList>
            <person name="Shin N.R."/>
            <person name="Okamura Y."/>
            <person name="Kirsch R."/>
            <person name="Pauchet Y."/>
        </authorList>
    </citation>
    <scope>NUCLEOTIDE SEQUENCE</scope>
    <source>
        <strain evidence="2">RBIC_L_NR</strain>
    </source>
</reference>
<keyword evidence="3" id="KW-1185">Reference proteome</keyword>
<dbReference type="SUPFAM" id="SSF81301">
    <property type="entry name" value="Nucleotidyltransferase"/>
    <property type="match status" value="1"/>
</dbReference>
<protein>
    <submittedName>
        <fullName evidence="2">Uncharacterized protein</fullName>
    </submittedName>
</protein>
<dbReference type="Pfam" id="PF02410">
    <property type="entry name" value="RsfS"/>
    <property type="match status" value="1"/>
</dbReference>
<dbReference type="Proteomes" id="UP001162156">
    <property type="component" value="Unassembled WGS sequence"/>
</dbReference>
<comment type="caution">
    <text evidence="2">The sequence shown here is derived from an EMBL/GenBank/DDBJ whole genome shotgun (WGS) entry which is preliminary data.</text>
</comment>
<name>A0AAV8WIR2_9CUCU</name>
<gene>
    <name evidence="2" type="ORF">NQ314_021397</name>
</gene>
<comment type="similarity">
    <text evidence="1">Belongs to the Iojap/RsfS family.</text>
</comment>
<dbReference type="EMBL" id="JANEYF010005963">
    <property type="protein sequence ID" value="KAJ8926248.1"/>
    <property type="molecule type" value="Genomic_DNA"/>
</dbReference>
<evidence type="ECO:0000256" key="1">
    <source>
        <dbReference type="ARBA" id="ARBA00010574"/>
    </source>
</evidence>
<dbReference type="Gene3D" id="3.30.460.10">
    <property type="entry name" value="Beta Polymerase, domain 2"/>
    <property type="match status" value="1"/>
</dbReference>
<evidence type="ECO:0000313" key="3">
    <source>
        <dbReference type="Proteomes" id="UP001162156"/>
    </source>
</evidence>
<dbReference type="PANTHER" id="PTHR21043:SF0">
    <property type="entry name" value="MITOCHONDRIAL ASSEMBLY OF RIBOSOMAL LARGE SUBUNIT PROTEIN 1"/>
    <property type="match status" value="1"/>
</dbReference>
<dbReference type="InterPro" id="IPR004394">
    <property type="entry name" value="Iojap/RsfS/C7orf30"/>
</dbReference>
<dbReference type="InterPro" id="IPR043519">
    <property type="entry name" value="NT_sf"/>
</dbReference>
<organism evidence="2 3">
    <name type="scientific">Rhamnusium bicolor</name>
    <dbReference type="NCBI Taxonomy" id="1586634"/>
    <lineage>
        <taxon>Eukaryota</taxon>
        <taxon>Metazoa</taxon>
        <taxon>Ecdysozoa</taxon>
        <taxon>Arthropoda</taxon>
        <taxon>Hexapoda</taxon>
        <taxon>Insecta</taxon>
        <taxon>Pterygota</taxon>
        <taxon>Neoptera</taxon>
        <taxon>Endopterygota</taxon>
        <taxon>Coleoptera</taxon>
        <taxon>Polyphaga</taxon>
        <taxon>Cucujiformia</taxon>
        <taxon>Chrysomeloidea</taxon>
        <taxon>Cerambycidae</taxon>
        <taxon>Lepturinae</taxon>
        <taxon>Rhagiini</taxon>
        <taxon>Rhamnusium</taxon>
    </lineage>
</organism>
<dbReference type="GO" id="GO:0090071">
    <property type="term" value="P:negative regulation of ribosome biogenesis"/>
    <property type="evidence" value="ECO:0007669"/>
    <property type="project" value="TreeGrafter"/>
</dbReference>
<proteinExistence type="inferred from homology"/>
<dbReference type="GO" id="GO:0017148">
    <property type="term" value="P:negative regulation of translation"/>
    <property type="evidence" value="ECO:0007669"/>
    <property type="project" value="TreeGrafter"/>
</dbReference>
<dbReference type="PANTHER" id="PTHR21043">
    <property type="entry name" value="IOJAP SUPERFAMILY ORTHOLOG"/>
    <property type="match status" value="1"/>
</dbReference>